<dbReference type="AlphaFoldDB" id="A0A4Q0VQ72"/>
<evidence type="ECO:0000313" key="3">
    <source>
        <dbReference type="Proteomes" id="UP000290649"/>
    </source>
</evidence>
<evidence type="ECO:0000313" key="2">
    <source>
        <dbReference type="EMBL" id="RXI98261.1"/>
    </source>
</evidence>
<dbReference type="EMBL" id="QOUX01000046">
    <property type="protein sequence ID" value="RXI98261.1"/>
    <property type="molecule type" value="Genomic_DNA"/>
</dbReference>
<gene>
    <name evidence="2" type="ORF">DS745_18165</name>
</gene>
<protein>
    <submittedName>
        <fullName evidence="2">Uncharacterized protein</fullName>
    </submittedName>
</protein>
<accession>A0A4Q0VQ72</accession>
<keyword evidence="3" id="KW-1185">Reference proteome</keyword>
<dbReference type="Proteomes" id="UP000290649">
    <property type="component" value="Unassembled WGS sequence"/>
</dbReference>
<evidence type="ECO:0000256" key="1">
    <source>
        <dbReference type="SAM" id="MobiDB-lite"/>
    </source>
</evidence>
<dbReference type="OrthoDB" id="2967836at2"/>
<comment type="caution">
    <text evidence="2">The sequence shown here is derived from an EMBL/GenBank/DDBJ whole genome shotgun (WGS) entry which is preliminary data.</text>
</comment>
<feature type="region of interest" description="Disordered" evidence="1">
    <location>
        <begin position="1"/>
        <end position="78"/>
    </location>
</feature>
<reference evidence="2 3" key="1">
    <citation type="journal article" date="2019" name="Int. J. Syst. Evol. Microbiol.">
        <title>Anaerobacillus alkaliphilus sp. nov., a novel alkaliphilic and moderately halophilic bacterium.</title>
        <authorList>
            <person name="Borsodi A.K."/>
            <person name="Aszalos J.M."/>
            <person name="Bihari P."/>
            <person name="Nagy I."/>
            <person name="Schumann P."/>
            <person name="Sproer C."/>
            <person name="Kovacs A.L."/>
            <person name="Boka K."/>
            <person name="Dobosy P."/>
            <person name="Ovari M."/>
            <person name="Szili-Kovacs T."/>
            <person name="Toth E."/>
        </authorList>
    </citation>
    <scope>NUCLEOTIDE SEQUENCE [LARGE SCALE GENOMIC DNA]</scope>
    <source>
        <strain evidence="2 3">B16-10</strain>
    </source>
</reference>
<sequence>MDENKQVGPSHGRSVFDNLMFGPTRRPTSLEVTKDDDPQNATKDFEANLETTKLEDKNLSKPENMTEKNNNETNPQAPELDFVQMMQQFDMLMDYANKLGPSLKKMGPLFDLFKGKK</sequence>
<feature type="compositionally biased region" description="Basic and acidic residues" evidence="1">
    <location>
        <begin position="52"/>
        <end position="70"/>
    </location>
</feature>
<organism evidence="2 3">
    <name type="scientific">Anaerobacillus alkaliphilus</name>
    <dbReference type="NCBI Taxonomy" id="1548597"/>
    <lineage>
        <taxon>Bacteria</taxon>
        <taxon>Bacillati</taxon>
        <taxon>Bacillota</taxon>
        <taxon>Bacilli</taxon>
        <taxon>Bacillales</taxon>
        <taxon>Bacillaceae</taxon>
        <taxon>Anaerobacillus</taxon>
    </lineage>
</organism>
<dbReference type="RefSeq" id="WP_129079621.1">
    <property type="nucleotide sequence ID" value="NZ_QOUX01000046.1"/>
</dbReference>
<proteinExistence type="predicted"/>
<name>A0A4Q0VQ72_9BACI</name>